<dbReference type="NCBIfam" id="TIGR01652">
    <property type="entry name" value="ATPase-Plipid"/>
    <property type="match status" value="1"/>
</dbReference>
<dbReference type="SFLD" id="SFLDG00002">
    <property type="entry name" value="C1.7:_P-type_atpase_like"/>
    <property type="match status" value="1"/>
</dbReference>
<protein>
    <recommendedName>
        <fullName evidence="3">P-type phospholipid transporter</fullName>
        <ecNumber evidence="3">7.6.2.1</ecNumber>
    </recommendedName>
</protein>
<dbReference type="InterPro" id="IPR032631">
    <property type="entry name" value="P-type_ATPase_N"/>
</dbReference>
<feature type="binding site" evidence="17">
    <location>
        <position position="1118"/>
    </location>
    <ligand>
        <name>ATP</name>
        <dbReference type="ChEBI" id="CHEBI:30616"/>
    </ligand>
</feature>
<feature type="transmembrane region" description="Helical" evidence="20">
    <location>
        <begin position="710"/>
        <end position="731"/>
    </location>
</feature>
<dbReference type="InterPro" id="IPR023298">
    <property type="entry name" value="ATPase_P-typ_TM_dom_sf"/>
</dbReference>
<evidence type="ECO:0000256" key="19">
    <source>
        <dbReference type="SAM" id="MobiDB-lite"/>
    </source>
</evidence>
<dbReference type="SFLD" id="SFLDF00027">
    <property type="entry name" value="p-type_atpase"/>
    <property type="match status" value="1"/>
</dbReference>
<evidence type="ECO:0000256" key="4">
    <source>
        <dbReference type="ARBA" id="ARBA00022448"/>
    </source>
</evidence>
<evidence type="ECO:0000256" key="6">
    <source>
        <dbReference type="ARBA" id="ARBA00022692"/>
    </source>
</evidence>
<dbReference type="PRINTS" id="PR00119">
    <property type="entry name" value="CATATPASE"/>
</dbReference>
<dbReference type="EC" id="7.6.2.1" evidence="3"/>
<evidence type="ECO:0000256" key="14">
    <source>
        <dbReference type="ARBA" id="ARBA00034036"/>
    </source>
</evidence>
<dbReference type="Gene3D" id="2.70.150.10">
    <property type="entry name" value="Calcium-transporting ATPase, cytoplasmic transduction domain A"/>
    <property type="match status" value="1"/>
</dbReference>
<accession>A0A507F8G3</accession>
<dbReference type="InterPro" id="IPR008250">
    <property type="entry name" value="ATPase_P-typ_transduc_dom_A_sf"/>
</dbReference>
<feature type="transmembrane region" description="Helical" evidence="20">
    <location>
        <begin position="1790"/>
        <end position="1808"/>
    </location>
</feature>
<evidence type="ECO:0000259" key="22">
    <source>
        <dbReference type="Pfam" id="PF16209"/>
    </source>
</evidence>
<feature type="region of interest" description="Disordered" evidence="19">
    <location>
        <begin position="770"/>
        <end position="801"/>
    </location>
</feature>
<dbReference type="GO" id="GO:0005524">
    <property type="term" value="F:ATP binding"/>
    <property type="evidence" value="ECO:0007669"/>
    <property type="project" value="UniProtKB-KW"/>
</dbReference>
<dbReference type="FunFam" id="3.40.50.1000:FF:000014">
    <property type="entry name" value="Phospholipid-transporting ATPase"/>
    <property type="match status" value="1"/>
</dbReference>
<evidence type="ECO:0000256" key="9">
    <source>
        <dbReference type="ARBA" id="ARBA00022840"/>
    </source>
</evidence>
<dbReference type="Gene3D" id="3.40.50.1000">
    <property type="entry name" value="HAD superfamily/HAD-like"/>
    <property type="match status" value="1"/>
</dbReference>
<feature type="binding site" evidence="17">
    <location>
        <position position="1431"/>
    </location>
    <ligand>
        <name>ATP</name>
        <dbReference type="ChEBI" id="CHEBI:30616"/>
    </ligand>
</feature>
<dbReference type="Pfam" id="PF04991">
    <property type="entry name" value="LicD"/>
    <property type="match status" value="1"/>
</dbReference>
<dbReference type="Proteomes" id="UP000320333">
    <property type="component" value="Unassembled WGS sequence"/>
</dbReference>
<dbReference type="InterPro" id="IPR007074">
    <property type="entry name" value="LicD/FKTN/FKRP_NTP_transf"/>
</dbReference>
<dbReference type="InterPro" id="IPR036412">
    <property type="entry name" value="HAD-like_sf"/>
</dbReference>
<feature type="binding site" evidence="17">
    <location>
        <position position="1311"/>
    </location>
    <ligand>
        <name>ATP</name>
        <dbReference type="ChEBI" id="CHEBI:30616"/>
    </ligand>
</feature>
<dbReference type="Pfam" id="PF16212">
    <property type="entry name" value="PhoLip_ATPase_C"/>
    <property type="match status" value="1"/>
</dbReference>
<dbReference type="InterPro" id="IPR032630">
    <property type="entry name" value="P_typ_ATPase_c"/>
</dbReference>
<keyword evidence="12 20" id="KW-1133">Transmembrane helix</keyword>
<dbReference type="STRING" id="246404.A0A507F8G3"/>
<keyword evidence="7 18" id="KW-0479">Metal-binding</keyword>
<feature type="transmembrane region" description="Helical" evidence="20">
    <location>
        <begin position="1607"/>
        <end position="1626"/>
    </location>
</feature>
<feature type="binding site" evidence="17">
    <location>
        <position position="1288"/>
    </location>
    <ligand>
        <name>ATP</name>
        <dbReference type="ChEBI" id="CHEBI:30616"/>
    </ligand>
</feature>
<evidence type="ECO:0000256" key="3">
    <source>
        <dbReference type="ARBA" id="ARBA00012189"/>
    </source>
</evidence>
<proteinExistence type="inferred from homology"/>
<dbReference type="InterPro" id="IPR023214">
    <property type="entry name" value="HAD_sf"/>
</dbReference>
<dbReference type="SUPFAM" id="SSF81665">
    <property type="entry name" value="Calcium ATPase, transmembrane domain M"/>
    <property type="match status" value="1"/>
</dbReference>
<feature type="domain" description="P-type ATPase C-terminal" evidence="23">
    <location>
        <begin position="1575"/>
        <end position="1818"/>
    </location>
</feature>
<feature type="transmembrane region" description="Helical" evidence="20">
    <location>
        <begin position="1685"/>
        <end position="1703"/>
    </location>
</feature>
<evidence type="ECO:0000256" key="12">
    <source>
        <dbReference type="ARBA" id="ARBA00022989"/>
    </source>
</evidence>
<feature type="compositionally biased region" description="Low complexity" evidence="19">
    <location>
        <begin position="770"/>
        <end position="782"/>
    </location>
</feature>
<comment type="similarity">
    <text evidence="2">Belongs to the cation transport ATPase (P-type) (TC 3.A.3) family. Type IV subfamily.</text>
</comment>
<evidence type="ECO:0000313" key="24">
    <source>
        <dbReference type="EMBL" id="TPX72579.1"/>
    </source>
</evidence>
<feature type="binding site" evidence="18">
    <location>
        <position position="1119"/>
    </location>
    <ligand>
        <name>Mg(2+)</name>
        <dbReference type="ChEBI" id="CHEBI:18420"/>
    </ligand>
</feature>
<evidence type="ECO:0000256" key="1">
    <source>
        <dbReference type="ARBA" id="ARBA00004127"/>
    </source>
</evidence>
<dbReference type="PROSITE" id="PS00154">
    <property type="entry name" value="ATPASE_E1_E2"/>
    <property type="match status" value="1"/>
</dbReference>
<keyword evidence="9 17" id="KW-0067">ATP-binding</keyword>
<dbReference type="InterPro" id="IPR006539">
    <property type="entry name" value="P-type_ATPase_IV"/>
</dbReference>
<dbReference type="SUPFAM" id="SSF81660">
    <property type="entry name" value="Metal cation-transporting ATPase, ATP-binding domain N"/>
    <property type="match status" value="1"/>
</dbReference>
<evidence type="ECO:0000256" key="16">
    <source>
        <dbReference type="PIRSR" id="PIRSR606539-1"/>
    </source>
</evidence>
<dbReference type="PANTHER" id="PTHR24092">
    <property type="entry name" value="PROBABLE PHOSPHOLIPID-TRANSPORTING ATPASE"/>
    <property type="match status" value="1"/>
</dbReference>
<feature type="binding site" evidence="17">
    <location>
        <position position="1247"/>
    </location>
    <ligand>
        <name>ATP</name>
        <dbReference type="ChEBI" id="CHEBI:30616"/>
    </ligand>
</feature>
<dbReference type="InterPro" id="IPR001757">
    <property type="entry name" value="P_typ_ATPase"/>
</dbReference>
<feature type="domain" description="LicD/FKTN/FKRP nucleotidyltransferase" evidence="21">
    <location>
        <begin position="300"/>
        <end position="431"/>
    </location>
</feature>
<gene>
    <name evidence="24" type="ORF">CcCBS67573_g05740</name>
</gene>
<feature type="compositionally biased region" description="Polar residues" evidence="19">
    <location>
        <begin position="789"/>
        <end position="801"/>
    </location>
</feature>
<feature type="binding site" evidence="17">
    <location>
        <position position="1119"/>
    </location>
    <ligand>
        <name>ATP</name>
        <dbReference type="ChEBI" id="CHEBI:30616"/>
    </ligand>
</feature>
<feature type="domain" description="P-type ATPase N-terminal" evidence="22">
    <location>
        <begin position="667"/>
        <end position="718"/>
    </location>
</feature>
<organism evidence="24 25">
    <name type="scientific">Chytriomyces confervae</name>
    <dbReference type="NCBI Taxonomy" id="246404"/>
    <lineage>
        <taxon>Eukaryota</taxon>
        <taxon>Fungi</taxon>
        <taxon>Fungi incertae sedis</taxon>
        <taxon>Chytridiomycota</taxon>
        <taxon>Chytridiomycota incertae sedis</taxon>
        <taxon>Chytridiomycetes</taxon>
        <taxon>Chytridiales</taxon>
        <taxon>Chytriomycetaceae</taxon>
        <taxon>Chytriomyces</taxon>
    </lineage>
</organism>
<dbReference type="InterPro" id="IPR018303">
    <property type="entry name" value="ATPase_P-typ_P_site"/>
</dbReference>
<dbReference type="GO" id="GO:0016887">
    <property type="term" value="F:ATP hydrolysis activity"/>
    <property type="evidence" value="ECO:0007669"/>
    <property type="project" value="InterPro"/>
</dbReference>
<dbReference type="GO" id="GO:0140326">
    <property type="term" value="F:ATPase-coupled intramembrane lipid transporter activity"/>
    <property type="evidence" value="ECO:0007669"/>
    <property type="project" value="UniProtKB-EC"/>
</dbReference>
<feature type="binding site" evidence="18">
    <location>
        <position position="1553"/>
    </location>
    <ligand>
        <name>Mg(2+)</name>
        <dbReference type="ChEBI" id="CHEBI:18420"/>
    </ligand>
</feature>
<feature type="region of interest" description="Disordered" evidence="19">
    <location>
        <begin position="2052"/>
        <end position="2117"/>
    </location>
</feature>
<evidence type="ECO:0000259" key="23">
    <source>
        <dbReference type="Pfam" id="PF16212"/>
    </source>
</evidence>
<dbReference type="GO" id="GO:0005886">
    <property type="term" value="C:plasma membrane"/>
    <property type="evidence" value="ECO:0007669"/>
    <property type="project" value="TreeGrafter"/>
</dbReference>
<evidence type="ECO:0000256" key="5">
    <source>
        <dbReference type="ARBA" id="ARBA00022553"/>
    </source>
</evidence>
<evidence type="ECO:0000256" key="13">
    <source>
        <dbReference type="ARBA" id="ARBA00023136"/>
    </source>
</evidence>
<feature type="binding site" evidence="17">
    <location>
        <position position="1553"/>
    </location>
    <ligand>
        <name>ATP</name>
        <dbReference type="ChEBI" id="CHEBI:30616"/>
    </ligand>
</feature>
<dbReference type="EMBL" id="QEAP01000217">
    <property type="protein sequence ID" value="TPX72579.1"/>
    <property type="molecule type" value="Genomic_DNA"/>
</dbReference>
<dbReference type="Pfam" id="PF16209">
    <property type="entry name" value="PhoLip_ATPase_N"/>
    <property type="match status" value="1"/>
</dbReference>
<feature type="binding site" evidence="17">
    <location>
        <position position="1432"/>
    </location>
    <ligand>
        <name>ATP</name>
        <dbReference type="ChEBI" id="CHEBI:30616"/>
    </ligand>
</feature>
<keyword evidence="8 17" id="KW-0547">Nucleotide-binding</keyword>
<comment type="caution">
    <text evidence="24">The sequence shown here is derived from an EMBL/GenBank/DDBJ whole genome shotgun (WGS) entry which is preliminary data.</text>
</comment>
<feature type="active site" description="4-aspartylphosphate intermediate" evidence="16">
    <location>
        <position position="1117"/>
    </location>
</feature>
<evidence type="ECO:0000256" key="17">
    <source>
        <dbReference type="PIRSR" id="PIRSR606539-2"/>
    </source>
</evidence>
<evidence type="ECO:0000256" key="10">
    <source>
        <dbReference type="ARBA" id="ARBA00022842"/>
    </source>
</evidence>
<feature type="transmembrane region" description="Helical" evidence="20">
    <location>
        <begin position="1045"/>
        <end position="1069"/>
    </location>
</feature>
<keyword evidence="13 20" id="KW-0472">Membrane</keyword>
<evidence type="ECO:0000256" key="18">
    <source>
        <dbReference type="PIRSR" id="PIRSR606539-3"/>
    </source>
</evidence>
<feature type="binding site" evidence="18">
    <location>
        <position position="1549"/>
    </location>
    <ligand>
        <name>Mg(2+)</name>
        <dbReference type="ChEBI" id="CHEBI:18420"/>
    </ligand>
</feature>
<evidence type="ECO:0000256" key="11">
    <source>
        <dbReference type="ARBA" id="ARBA00022967"/>
    </source>
</evidence>
<comment type="subcellular location">
    <subcellularLocation>
        <location evidence="1">Endomembrane system</location>
        <topology evidence="1">Multi-pass membrane protein</topology>
    </subcellularLocation>
</comment>
<name>A0A507F8G3_9FUNG</name>
<feature type="binding site" evidence="17">
    <location>
        <position position="1523"/>
    </location>
    <ligand>
        <name>ATP</name>
        <dbReference type="ChEBI" id="CHEBI:30616"/>
    </ligand>
</feature>
<evidence type="ECO:0000313" key="25">
    <source>
        <dbReference type="Proteomes" id="UP000320333"/>
    </source>
</evidence>
<keyword evidence="11" id="KW-1278">Translocase</keyword>
<dbReference type="GO" id="GO:0045332">
    <property type="term" value="P:phospholipid translocation"/>
    <property type="evidence" value="ECO:0007669"/>
    <property type="project" value="TreeGrafter"/>
</dbReference>
<dbReference type="GO" id="GO:0009100">
    <property type="term" value="P:glycoprotein metabolic process"/>
    <property type="evidence" value="ECO:0007669"/>
    <property type="project" value="UniProtKB-ARBA"/>
</dbReference>
<feature type="binding site" evidence="17">
    <location>
        <position position="1552"/>
    </location>
    <ligand>
        <name>ATP</name>
        <dbReference type="ChEBI" id="CHEBI:30616"/>
    </ligand>
</feature>
<evidence type="ECO:0000256" key="7">
    <source>
        <dbReference type="ARBA" id="ARBA00022723"/>
    </source>
</evidence>
<dbReference type="OrthoDB" id="377733at2759"/>
<keyword evidence="25" id="KW-1185">Reference proteome</keyword>
<keyword evidence="6 20" id="KW-0812">Transmembrane</keyword>
<dbReference type="InterPro" id="IPR044492">
    <property type="entry name" value="P_typ_ATPase_HD_dom"/>
</dbReference>
<dbReference type="Gene3D" id="3.40.1110.10">
    <property type="entry name" value="Calcium-transporting ATPase, cytoplasmic domain N"/>
    <property type="match status" value="1"/>
</dbReference>
<feature type="binding site" evidence="17">
    <location>
        <position position="1117"/>
    </location>
    <ligand>
        <name>ATP</name>
        <dbReference type="ChEBI" id="CHEBI:30616"/>
    </ligand>
</feature>
<evidence type="ECO:0000256" key="15">
    <source>
        <dbReference type="ARBA" id="ARBA00049128"/>
    </source>
</evidence>
<feature type="binding site" evidence="17">
    <location>
        <position position="1350"/>
    </location>
    <ligand>
        <name>ATP</name>
        <dbReference type="ChEBI" id="CHEBI:30616"/>
    </ligand>
</feature>
<feature type="transmembrane region" description="Helical" evidence="20">
    <location>
        <begin position="1723"/>
        <end position="1742"/>
    </location>
</feature>
<sequence length="2117" mass="237233">MSTQPPQQQQQRRHRSQLALAAGVTVTLLLGLAPLLSVQTLPSFASTNRVSSDKSNDWQQFSAEIALNAAIIEVESVDASDAAVQPEIGPASVDVESDSAHSFPPSPAADKISDPLVEPAASKLGQAKFEFTPTPVTPATNKDKEYKAVVSFHGKSFISNLDLHTASYNGISPYYENTTFLNTPIVSGEKSTLALARMASYDTGKLVTIPRSHFNLSQPSPNVPSFNPEQAIVTAILDKKYFYECGADLKRDYRYTKPEDCQINNKVPSANSMESNILHNLQYAQLSVKSLMKAWIDFSQKNSIVWWVSHGELLGWAWNGNLLPWDLDWDLQMTTYQLVQLVAFNQTLIDGRFFIDVNPSIYVRTRQPNNIIDARVIDTWTGYFVDITGVSYLDRTLMNKDFHQITYAWNEAEEKNRFNETDPQRIYCKSIHRYSYDDLMPLHETMLAGLKVWRPRAALKLIVREYSENALIKEKYAVGNREEVYAWDRKAAQWSLTKTKSKNQPYRWGANARADEMETAQVVDQPGSTATATLSESSLPDMYVNLNNYNSSRDPEFTTCPNPIQRTVRESNAPESVFAYATGAVSFKKDHQNCGAGSSNLFIFQMPKQKVNWLGSRSNVDVMDLAADEALKTTAVKPTKRRILINKPTLDKTTAAAAAVESGSVGASNKVTTSKYTVLSFLPKNLFEQFRSIANFYFMSLVVLQAFPPFMLVSTILTATPILIIVFATMIKDAVEDWRRHVSDENVNHAKTHKLYNVRNWNFPLSNLPSSKSHSSHPPSSHIQIPNADINSTKSTMPSSSTFKIQSYPYKMPGIRASITSHENPHELEEPPYWAENTWENVRVGDFVYLCNNENIPADVLIVSSSEQDATCYIETKNLDGETNLKIRRGLNEFAHIQSPADCAALVGVIDSELPSANLLTYNGVIQVQSSGANPLTSLKGPDTSKTLSIGMNNMLLRGCILRNTKWAIGIVIYTGADTKIMLNSGTTPSKRSKIDRQLNPLVMLNFWLLGAMCLICALISAVYTATFIHEDALFAPNAGQYTPLYAAFIAFFSCLIIFQNIVPISLYISVDVSKTVQSLFISMDLDLFDDETGKFAGPRSWNLSDDLGQIEYIFSDKTGTLTCNMMEFRKCSINGVVYGGSYKAATELSNGNSVNTKDNTMQEARKVMETDMRNELGRVFDTKYLSENLSFVDTVLPRHLQENGEQARKIREFFTLLAVCHTVLVEKPDGDEKPNHIEYRAQSPDEAALVAAARDVGFAFLKRQDDLAEIDLMGASRTYKIMNILEFNSDRKRMSVIIKRPEGQLVLLVKGADSVIFERLAKTEDGDPDSALQLATAKHLEAFANQGLRTLCLAYKIIPNYEYEAWEEQYRDAQNSVHNREKNVDAAAELIERDLTLMGATAIEDRLQDGVPETIATLSKAGIKIWVLTGDKMETAINIGFSCNLLKKKMLLIVINSTSLKDTYTQLMDALEKFWTPEGVPVREEKLALIIDGTSLKFALMACCRPLLLEIGCRSQAVICCRVSPLQKARVVSLVRKGLGAMCLAIGDGANDVSMIQEADIGVGISGKEGLQAVMASDYAIGQFRFLGKLLLVHGRWGYVRTAEIIFNYFYKNAVWLFTLLWYQFDSDLITDFTYGMFFNTMFTLFPTMFIGFYEQDLNAGICVQVPQIYRKGMKQTVFNIERYWVYMFDALWQSIIAYFFVRDMYDGSAPYMTGHAGDHESMGTMISFICIICTNLHAVINTTNWTYLTFFGLFASYAVWLFYVISYARSSDNASYGQLETLYLEPHFYLGITMSVVVALLPRFVLKFAQQYLAPTDSDILLEYQKYHWREGSTIPNMDLESQTPYRESVVDNLHTEEQVRLLEPNDSSPLKSVGSDNAFEMSRKSEHRVASKAISIHRSQSEKSVAALSERAVLDNSGKNFTVKDEFARLLASRNFAPPTIPYKKNKMVRRSVAGLDDFKIKSPDGFAPIAKRRQKSETVLRHSSEWNTIDAMNEPQEMKQSPPPPSSASRLGVTKTSIFFMGTQEELPNTGFCFSHEEGMTDLIKPSQQSKSRFELDGGPSSAGYSGFEARVRNASAMQMRRDANPAGSSSRVGSRPSIRRSQSLHHSDSKKK</sequence>
<dbReference type="GO" id="GO:0000287">
    <property type="term" value="F:magnesium ion binding"/>
    <property type="evidence" value="ECO:0007669"/>
    <property type="project" value="InterPro"/>
</dbReference>
<keyword evidence="4" id="KW-0813">Transport</keyword>
<evidence type="ECO:0000259" key="21">
    <source>
        <dbReference type="Pfam" id="PF04991"/>
    </source>
</evidence>
<dbReference type="NCBIfam" id="TIGR01494">
    <property type="entry name" value="ATPase_P-type"/>
    <property type="match status" value="1"/>
</dbReference>
<feature type="binding site" evidence="17">
    <location>
        <position position="1529"/>
    </location>
    <ligand>
        <name>ATP</name>
        <dbReference type="ChEBI" id="CHEBI:30616"/>
    </ligand>
</feature>
<comment type="cofactor">
    <cofactor evidence="18">
        <name>Mg(2+)</name>
        <dbReference type="ChEBI" id="CHEBI:18420"/>
    </cofactor>
</comment>
<reference evidence="24 25" key="1">
    <citation type="journal article" date="2019" name="Sci. Rep.">
        <title>Comparative genomics of chytrid fungi reveal insights into the obligate biotrophic and pathogenic lifestyle of Synchytrium endobioticum.</title>
        <authorList>
            <person name="van de Vossenberg B.T.L.H."/>
            <person name="Warris S."/>
            <person name="Nguyen H.D.T."/>
            <person name="van Gent-Pelzer M.P.E."/>
            <person name="Joly D.L."/>
            <person name="van de Geest H.C."/>
            <person name="Bonants P.J.M."/>
            <person name="Smith D.S."/>
            <person name="Levesque C.A."/>
            <person name="van der Lee T.A.J."/>
        </authorList>
    </citation>
    <scope>NUCLEOTIDE SEQUENCE [LARGE SCALE GENOMIC DNA]</scope>
    <source>
        <strain evidence="24 25">CBS 675.73</strain>
    </source>
</reference>
<dbReference type="CDD" id="cd02073">
    <property type="entry name" value="P-type_ATPase_APLT_Dnf-like"/>
    <property type="match status" value="1"/>
</dbReference>
<dbReference type="InterPro" id="IPR023299">
    <property type="entry name" value="ATPase_P-typ_cyto_dom_N"/>
</dbReference>
<keyword evidence="5" id="KW-0597">Phosphoprotein</keyword>
<dbReference type="PANTHER" id="PTHR24092:SF180">
    <property type="entry name" value="PHOSPHOLIPID-TRANSPORTING ATPASE DNF1-RELATED"/>
    <property type="match status" value="1"/>
</dbReference>
<feature type="binding site" evidence="17">
    <location>
        <position position="1430"/>
    </location>
    <ligand>
        <name>ATP</name>
        <dbReference type="ChEBI" id="CHEBI:30616"/>
    </ligand>
</feature>
<dbReference type="SFLD" id="SFLDS00003">
    <property type="entry name" value="Haloacid_Dehalogenase"/>
    <property type="match status" value="1"/>
</dbReference>
<dbReference type="GO" id="GO:0012505">
    <property type="term" value="C:endomembrane system"/>
    <property type="evidence" value="ECO:0007669"/>
    <property type="project" value="UniProtKB-SubCell"/>
</dbReference>
<dbReference type="SUPFAM" id="SSF56784">
    <property type="entry name" value="HAD-like"/>
    <property type="match status" value="1"/>
</dbReference>
<comment type="catalytic activity">
    <reaction evidence="15">
        <text>a 1,2-diacyl-sn-glycero-3-phosphoethanolamine(out) + ATP + H2O = a 1,2-diacyl-sn-glycero-3-phosphoethanolamine(in) + ADP + phosphate + H(+)</text>
        <dbReference type="Rhea" id="RHEA:66132"/>
        <dbReference type="ChEBI" id="CHEBI:15377"/>
        <dbReference type="ChEBI" id="CHEBI:15378"/>
        <dbReference type="ChEBI" id="CHEBI:30616"/>
        <dbReference type="ChEBI" id="CHEBI:43474"/>
        <dbReference type="ChEBI" id="CHEBI:64612"/>
        <dbReference type="ChEBI" id="CHEBI:456216"/>
    </reaction>
    <physiologicalReaction direction="left-to-right" evidence="15">
        <dbReference type="Rhea" id="RHEA:66133"/>
    </physiologicalReaction>
</comment>
<evidence type="ECO:0000256" key="20">
    <source>
        <dbReference type="SAM" id="Phobius"/>
    </source>
</evidence>
<dbReference type="FunFam" id="3.40.1110.10:FF:000087">
    <property type="entry name" value="Phospholipid-transporting ATPase"/>
    <property type="match status" value="1"/>
</dbReference>
<dbReference type="SUPFAM" id="SSF81653">
    <property type="entry name" value="Calcium ATPase, transduction domain A"/>
    <property type="match status" value="1"/>
</dbReference>
<feature type="binding site" evidence="18">
    <location>
        <position position="1117"/>
    </location>
    <ligand>
        <name>Mg(2+)</name>
        <dbReference type="ChEBI" id="CHEBI:18420"/>
    </ligand>
</feature>
<feature type="transmembrane region" description="Helical" evidence="20">
    <location>
        <begin position="1002"/>
        <end position="1025"/>
    </location>
</feature>
<feature type="transmembrane region" description="Helical" evidence="20">
    <location>
        <begin position="1749"/>
        <end position="1770"/>
    </location>
</feature>
<keyword evidence="10 18" id="KW-0460">Magnesium</keyword>
<dbReference type="Pfam" id="PF13246">
    <property type="entry name" value="Cation_ATPase"/>
    <property type="match status" value="1"/>
</dbReference>
<feature type="transmembrane region" description="Helical" evidence="20">
    <location>
        <begin position="1638"/>
        <end position="1655"/>
    </location>
</feature>
<evidence type="ECO:0000256" key="8">
    <source>
        <dbReference type="ARBA" id="ARBA00022741"/>
    </source>
</evidence>
<evidence type="ECO:0000256" key="2">
    <source>
        <dbReference type="ARBA" id="ARBA00008109"/>
    </source>
</evidence>
<comment type="catalytic activity">
    <reaction evidence="14">
        <text>ATP + H2O + phospholipidSide 1 = ADP + phosphate + phospholipidSide 2.</text>
        <dbReference type="EC" id="7.6.2.1"/>
    </reaction>
</comment>